<evidence type="ECO:0000256" key="1">
    <source>
        <dbReference type="SAM" id="MobiDB-lite"/>
    </source>
</evidence>
<dbReference type="OrthoDB" id="5429442at2759"/>
<proteinExistence type="predicted"/>
<comment type="caution">
    <text evidence="2">The sequence shown here is derived from an EMBL/GenBank/DDBJ whole genome shotgun (WGS) entry which is preliminary data.</text>
</comment>
<protein>
    <submittedName>
        <fullName evidence="2">Uncharacterized protein</fullName>
    </submittedName>
</protein>
<accession>A0A8H6PIF2</accession>
<evidence type="ECO:0000313" key="3">
    <source>
        <dbReference type="Proteomes" id="UP000654922"/>
    </source>
</evidence>
<reference evidence="2" key="1">
    <citation type="submission" date="2020-06" db="EMBL/GenBank/DDBJ databases">
        <title>Draft genome sequences of strains closely related to Aspergillus parafelis and Aspergillus hiratsukae.</title>
        <authorList>
            <person name="Dos Santos R.A.C."/>
            <person name="Rivero-Menendez O."/>
            <person name="Steenwyk J.L."/>
            <person name="Mead M.E."/>
            <person name="Goldman G.H."/>
            <person name="Alastruey-Izquierdo A."/>
            <person name="Rokas A."/>
        </authorList>
    </citation>
    <scope>NUCLEOTIDE SEQUENCE</scope>
    <source>
        <strain evidence="2">CNM-CM5623</strain>
    </source>
</reference>
<feature type="region of interest" description="Disordered" evidence="1">
    <location>
        <begin position="189"/>
        <end position="224"/>
    </location>
</feature>
<organism evidence="2 3">
    <name type="scientific">Aspergillus felis</name>
    <dbReference type="NCBI Taxonomy" id="1287682"/>
    <lineage>
        <taxon>Eukaryota</taxon>
        <taxon>Fungi</taxon>
        <taxon>Dikarya</taxon>
        <taxon>Ascomycota</taxon>
        <taxon>Pezizomycotina</taxon>
        <taxon>Eurotiomycetes</taxon>
        <taxon>Eurotiomycetidae</taxon>
        <taxon>Eurotiales</taxon>
        <taxon>Aspergillaceae</taxon>
        <taxon>Aspergillus</taxon>
        <taxon>Aspergillus subgen. Fumigati</taxon>
    </lineage>
</organism>
<dbReference type="AlphaFoldDB" id="A0A8H6PIF2"/>
<dbReference type="Proteomes" id="UP000654922">
    <property type="component" value="Unassembled WGS sequence"/>
</dbReference>
<gene>
    <name evidence="2" type="ORF">CNMCM5623_003187</name>
</gene>
<evidence type="ECO:0000313" key="2">
    <source>
        <dbReference type="EMBL" id="KAF7154929.1"/>
    </source>
</evidence>
<name>A0A8H6PIF2_9EURO</name>
<dbReference type="EMBL" id="JACBAE010001405">
    <property type="protein sequence ID" value="KAF7154929.1"/>
    <property type="molecule type" value="Genomic_DNA"/>
</dbReference>
<sequence length="261" mass="30620">MAIDQGQKKTNPSPYDQVIVMSQRFINASFVRMWQEAPYDDPLKLFERTGPRTQDMVKVTFEPPRLFIPAFDYDYPGQIYLRMKVQHKFIMPASGVFAMRHPKFNNRGDLLVELEYLKFNAPNSRAVVPAPHVVDNTTESDHFPFHKISSISQDFPPRQPVDHHHYCLTREHFYEDVYHEYHVDEDEFHGDHHCHPGEHDDEHEDHRPDPFKHTEHKTPDGHTPDERLIQMTILGHTVAHNQAVPNIKIMQVMMTTTINLL</sequence>